<proteinExistence type="predicted"/>
<evidence type="ECO:0008006" key="3">
    <source>
        <dbReference type="Google" id="ProtNLM"/>
    </source>
</evidence>
<dbReference type="Gene3D" id="3.30.559.30">
    <property type="entry name" value="Nonribosomal peptide synthetase, condensation domain"/>
    <property type="match status" value="1"/>
</dbReference>
<name>A0A1Q5UD15_9EURO</name>
<dbReference type="PANTHER" id="PTHR28037:SF1">
    <property type="entry name" value="ALCOHOL O-ACETYLTRANSFERASE 1-RELATED"/>
    <property type="match status" value="1"/>
</dbReference>
<accession>A0A1Q5UD15</accession>
<keyword evidence="2" id="KW-1185">Reference proteome</keyword>
<gene>
    <name evidence="1" type="ORF">PENSUB_4196</name>
</gene>
<dbReference type="GO" id="GO:0008080">
    <property type="term" value="F:N-acetyltransferase activity"/>
    <property type="evidence" value="ECO:0007669"/>
    <property type="project" value="TreeGrafter"/>
</dbReference>
<dbReference type="EMBL" id="MNBE01000353">
    <property type="protein sequence ID" value="OKP10349.1"/>
    <property type="molecule type" value="Genomic_DNA"/>
</dbReference>
<dbReference type="AlphaFoldDB" id="A0A1Q5UD15"/>
<dbReference type="OrthoDB" id="2150604at2759"/>
<sequence length="534" mass="58584">MAVVRSLGCVESYQIALQRLDLMRGIILACRYTLPAPLVLRCRQSELISVFERAVARVVLKHPTLHVGLVGEDTDKPCWIRLDQLDLGKHIEWHTEPVRQTQLLDARFTDYQTTPGWKVTVVRSGSAGSIEVILVFNHTNLDGRSAMIFHTNLLQSLQDDRPDLAGEMLLQDHILTLPPESSAMLAPPPELIVQFPVHPNAMRQFLNREVHTPTAQYPRVPTQAHWAPIRATPFQTQSRRITVPRHHLSRLIHACRSHQTTLTGLLHALIAVSLAPLLDFRDAPALSSLTAMDLRRFLPSRPASHPWFRPEEGMSNYVTLATHTFDEHILAQIRESLAGDQLVGPGKDSPFKASPSLVDLIWTTAAQVRKDLEGKLAQGTTNDMIGFSLAVQDWRAHLGEEVQRPRRTSWVITNLGEIDGLPHGKGRPSALPGPSNPLDRSTWSITDTEFVMGANAVSSAICVALAAVRGGDLVLSCSWQDAAVDVAVAEAVVANLERWLTCLRVIDAGRVDGSEGGEGEGVVGLCGANNSTSG</sequence>
<evidence type="ECO:0000313" key="1">
    <source>
        <dbReference type="EMBL" id="OKP10349.1"/>
    </source>
</evidence>
<dbReference type="PANTHER" id="PTHR28037">
    <property type="entry name" value="ALCOHOL O-ACETYLTRANSFERASE 1-RELATED"/>
    <property type="match status" value="1"/>
</dbReference>
<dbReference type="InterPro" id="IPR010828">
    <property type="entry name" value="Atf2/Sli1-like"/>
</dbReference>
<evidence type="ECO:0000313" key="2">
    <source>
        <dbReference type="Proteomes" id="UP000186955"/>
    </source>
</evidence>
<organism evidence="1 2">
    <name type="scientific">Penicillium subrubescens</name>
    <dbReference type="NCBI Taxonomy" id="1316194"/>
    <lineage>
        <taxon>Eukaryota</taxon>
        <taxon>Fungi</taxon>
        <taxon>Dikarya</taxon>
        <taxon>Ascomycota</taxon>
        <taxon>Pezizomycotina</taxon>
        <taxon>Eurotiomycetes</taxon>
        <taxon>Eurotiomycetidae</taxon>
        <taxon>Eurotiales</taxon>
        <taxon>Aspergillaceae</taxon>
        <taxon>Penicillium</taxon>
    </lineage>
</organism>
<dbReference type="Gene3D" id="3.30.559.10">
    <property type="entry name" value="Chloramphenicol acetyltransferase-like domain"/>
    <property type="match status" value="1"/>
</dbReference>
<dbReference type="Pfam" id="PF07247">
    <property type="entry name" value="AATase"/>
    <property type="match status" value="1"/>
</dbReference>
<reference evidence="1 2" key="1">
    <citation type="submission" date="2016-10" db="EMBL/GenBank/DDBJ databases">
        <title>Genome sequence of the ascomycete fungus Penicillium subrubescens.</title>
        <authorList>
            <person name="De Vries R.P."/>
            <person name="Peng M."/>
            <person name="Dilokpimol A."/>
            <person name="Hilden K."/>
            <person name="Makela M.R."/>
            <person name="Grigoriev I."/>
            <person name="Riley R."/>
            <person name="Granchi Z."/>
        </authorList>
    </citation>
    <scope>NUCLEOTIDE SEQUENCE [LARGE SCALE GENOMIC DNA]</scope>
    <source>
        <strain evidence="1 2">CBS 132785</strain>
    </source>
</reference>
<dbReference type="Proteomes" id="UP000186955">
    <property type="component" value="Unassembled WGS sequence"/>
</dbReference>
<dbReference type="STRING" id="1316194.A0A1Q5UD15"/>
<comment type="caution">
    <text evidence="1">The sequence shown here is derived from an EMBL/GenBank/DDBJ whole genome shotgun (WGS) entry which is preliminary data.</text>
</comment>
<protein>
    <recommendedName>
        <fullName evidence="3">Alcohol acetyltransferase FCK4</fullName>
    </recommendedName>
</protein>
<dbReference type="InterPro" id="IPR052058">
    <property type="entry name" value="Alcohol_O-acetyltransferase"/>
</dbReference>
<dbReference type="InterPro" id="IPR023213">
    <property type="entry name" value="CAT-like_dom_sf"/>
</dbReference>
<dbReference type="SUPFAM" id="SSF52777">
    <property type="entry name" value="CoA-dependent acyltransferases"/>
    <property type="match status" value="2"/>
</dbReference>